<evidence type="ECO:0000313" key="3">
    <source>
        <dbReference type="Proteomes" id="UP000326302"/>
    </source>
</evidence>
<protein>
    <submittedName>
        <fullName evidence="1">Uncharacterized protein</fullName>
    </submittedName>
</protein>
<dbReference type="Proteomes" id="UP000326865">
    <property type="component" value="Unassembled WGS sequence"/>
</dbReference>
<comment type="caution">
    <text evidence="1">The sequence shown here is derived from an EMBL/GenBank/DDBJ whole genome shotgun (WGS) entry which is preliminary data.</text>
</comment>
<dbReference type="EMBL" id="QKKZ01000001">
    <property type="protein sequence ID" value="KAB7515573.1"/>
    <property type="molecule type" value="Genomic_DNA"/>
</dbReference>
<evidence type="ECO:0000313" key="4">
    <source>
        <dbReference type="Proteomes" id="UP000326865"/>
    </source>
</evidence>
<evidence type="ECO:0000313" key="1">
    <source>
        <dbReference type="EMBL" id="KAB7515573.1"/>
    </source>
</evidence>
<keyword evidence="4" id="KW-1185">Reference proteome</keyword>
<dbReference type="RefSeq" id="WP_152120078.1">
    <property type="nucleotide sequence ID" value="NZ_QJOW01000002.1"/>
</dbReference>
<accession>A0A5N5UAC5</accession>
<proteinExistence type="predicted"/>
<evidence type="ECO:0000313" key="2">
    <source>
        <dbReference type="EMBL" id="KAB7517203.1"/>
    </source>
</evidence>
<dbReference type="AlphaFoldDB" id="A0A5N5UAC5"/>
<dbReference type="EMBL" id="QJOW01000002">
    <property type="protein sequence ID" value="KAB7517203.1"/>
    <property type="molecule type" value="Genomic_DNA"/>
</dbReference>
<gene>
    <name evidence="1" type="ORF">DM867_00015</name>
    <name evidence="2" type="ORF">DMP03_07565</name>
</gene>
<name>A0A5N5UAC5_9EURY</name>
<sequence>MIPLQTGLDADIQTFIETTLVPNAVEFATNAATFLLTVAIVYYAGKATLLPLTEEPSEREGPARRS</sequence>
<reference evidence="3 4" key="1">
    <citation type="submission" date="2019-10" db="EMBL/GenBank/DDBJ databases">
        <title>Unraveling microbial dark matter from salterns through culturing: the case of the genus Halosegnis.</title>
        <authorList>
            <person name="Duran-Viseras A."/>
            <person name="Andrei A.-S."/>
            <person name="Vera-Gargallo B."/>
            <person name="Ghai R."/>
            <person name="Sanchez-Porro C."/>
            <person name="Ventosa A."/>
        </authorList>
    </citation>
    <scope>NUCLEOTIDE SEQUENCE [LARGE SCALE GENOMIC DNA]</scope>
    <source>
        <strain evidence="2 3">F17-44</strain>
        <strain evidence="1 4">F18-79</strain>
    </source>
</reference>
<accession>A0A5N5UEU5</accession>
<dbReference type="Proteomes" id="UP000326302">
    <property type="component" value="Unassembled WGS sequence"/>
</dbReference>
<organism evidence="1 4">
    <name type="scientific">Halosegnis rubeus</name>
    <dbReference type="NCBI Taxonomy" id="2212850"/>
    <lineage>
        <taxon>Archaea</taxon>
        <taxon>Methanobacteriati</taxon>
        <taxon>Methanobacteriota</taxon>
        <taxon>Stenosarchaea group</taxon>
        <taxon>Halobacteria</taxon>
        <taxon>Halobacteriales</taxon>
        <taxon>Natronomonadaceae</taxon>
        <taxon>Halosegnis</taxon>
    </lineage>
</organism>